<keyword evidence="2" id="KW-0812">Transmembrane</keyword>
<evidence type="ECO:0000256" key="2">
    <source>
        <dbReference type="SAM" id="Phobius"/>
    </source>
</evidence>
<feature type="region of interest" description="Disordered" evidence="1">
    <location>
        <begin position="218"/>
        <end position="240"/>
    </location>
</feature>
<proteinExistence type="predicted"/>
<protein>
    <submittedName>
        <fullName evidence="3">Uncharacterized protein</fullName>
    </submittedName>
</protein>
<name>A0AAV4AQW9_9GAST</name>
<feature type="compositionally biased region" description="Low complexity" evidence="1">
    <location>
        <begin position="129"/>
        <end position="145"/>
    </location>
</feature>
<feature type="compositionally biased region" description="Basic residues" evidence="1">
    <location>
        <begin position="222"/>
        <end position="231"/>
    </location>
</feature>
<organism evidence="3 4">
    <name type="scientific">Plakobranchus ocellatus</name>
    <dbReference type="NCBI Taxonomy" id="259542"/>
    <lineage>
        <taxon>Eukaryota</taxon>
        <taxon>Metazoa</taxon>
        <taxon>Spiralia</taxon>
        <taxon>Lophotrochozoa</taxon>
        <taxon>Mollusca</taxon>
        <taxon>Gastropoda</taxon>
        <taxon>Heterobranchia</taxon>
        <taxon>Euthyneura</taxon>
        <taxon>Panpulmonata</taxon>
        <taxon>Sacoglossa</taxon>
        <taxon>Placobranchoidea</taxon>
        <taxon>Plakobranchidae</taxon>
        <taxon>Plakobranchus</taxon>
    </lineage>
</organism>
<feature type="transmembrane region" description="Helical" evidence="2">
    <location>
        <begin position="464"/>
        <end position="485"/>
    </location>
</feature>
<evidence type="ECO:0000313" key="4">
    <source>
        <dbReference type="Proteomes" id="UP000735302"/>
    </source>
</evidence>
<feature type="region of interest" description="Disordered" evidence="1">
    <location>
        <begin position="305"/>
        <end position="349"/>
    </location>
</feature>
<keyword evidence="2" id="KW-1133">Transmembrane helix</keyword>
<comment type="caution">
    <text evidence="3">The sequence shown here is derived from an EMBL/GenBank/DDBJ whole genome shotgun (WGS) entry which is preliminary data.</text>
</comment>
<dbReference type="AlphaFoldDB" id="A0AAV4AQW9"/>
<keyword evidence="2" id="KW-0472">Membrane</keyword>
<feature type="region of interest" description="Disordered" evidence="1">
    <location>
        <begin position="1"/>
        <end position="23"/>
    </location>
</feature>
<feature type="region of interest" description="Disordered" evidence="1">
    <location>
        <begin position="425"/>
        <end position="444"/>
    </location>
</feature>
<sequence>MPNRKQTDILSKPGCRRQSGTTSSVQPTVIQLKAAVTDGLPSIPVATFILNQARNWFSASPLPLQYCSPTKSVDTDMKITPKINTTTKKTVPIIQNTTTNINTLAITSSSGTCDTNINRLSLQEQEQRSAANMDANNNNKNTSSAIDKSDKDNCFNSNLNLNKNNMKRMSGNDNDHGVSDSDVFLLRRRLHRIDSGFCSSASDEDATNCHCGINTTASKSSWPRRGKRISPRKPSILRSQSWSSLDSDICSSTSSDHPNANSPSVSSFSSLSSLWSSASSSRTNLSCNVSQDSLVWGSSLCGGLPSDGSSTATETDREPSVPAVPTSVVITKTPESDSQSLADCDGAASRTDRNSNVLALNPPSLLPVCSAQNPEDENVQEGSAISTHRPNNSSSSTLAAVTDIRHEQAASYVRPVSARPACPISRRHRSRDHNNNTGLQRGMGPHEFLPRAPCRLGDWFNSKGVMAFIALIAYTLTLVVVFSVFRTVSKSFKAVMGIEDLKEMRRSLSHARRSRRAPLTSG</sequence>
<evidence type="ECO:0000313" key="3">
    <source>
        <dbReference type="EMBL" id="GFO08549.1"/>
    </source>
</evidence>
<accession>A0AAV4AQW9</accession>
<dbReference type="Proteomes" id="UP000735302">
    <property type="component" value="Unassembled WGS sequence"/>
</dbReference>
<gene>
    <name evidence="3" type="ORF">PoB_003505400</name>
</gene>
<keyword evidence="4" id="KW-1185">Reference proteome</keyword>
<feature type="region of interest" description="Disordered" evidence="1">
    <location>
        <begin position="126"/>
        <end position="151"/>
    </location>
</feature>
<dbReference type="EMBL" id="BLXT01003971">
    <property type="protein sequence ID" value="GFO08549.1"/>
    <property type="molecule type" value="Genomic_DNA"/>
</dbReference>
<reference evidence="3 4" key="1">
    <citation type="journal article" date="2021" name="Elife">
        <title>Chloroplast acquisition without the gene transfer in kleptoplastic sea slugs, Plakobranchus ocellatus.</title>
        <authorList>
            <person name="Maeda T."/>
            <person name="Takahashi S."/>
            <person name="Yoshida T."/>
            <person name="Shimamura S."/>
            <person name="Takaki Y."/>
            <person name="Nagai Y."/>
            <person name="Toyoda A."/>
            <person name="Suzuki Y."/>
            <person name="Arimoto A."/>
            <person name="Ishii H."/>
            <person name="Satoh N."/>
            <person name="Nishiyama T."/>
            <person name="Hasebe M."/>
            <person name="Maruyama T."/>
            <person name="Minagawa J."/>
            <person name="Obokata J."/>
            <person name="Shigenobu S."/>
        </authorList>
    </citation>
    <scope>NUCLEOTIDE SEQUENCE [LARGE SCALE GENOMIC DNA]</scope>
</reference>
<evidence type="ECO:0000256" key="1">
    <source>
        <dbReference type="SAM" id="MobiDB-lite"/>
    </source>
</evidence>